<accession>A0ABW3B8P7</accession>
<organism evidence="2 3">
    <name type="scientific">Maribacter chungangensis</name>
    <dbReference type="NCBI Taxonomy" id="1069117"/>
    <lineage>
        <taxon>Bacteria</taxon>
        <taxon>Pseudomonadati</taxon>
        <taxon>Bacteroidota</taxon>
        <taxon>Flavobacteriia</taxon>
        <taxon>Flavobacteriales</taxon>
        <taxon>Flavobacteriaceae</taxon>
        <taxon>Maribacter</taxon>
    </lineage>
</organism>
<gene>
    <name evidence="2" type="ORF">ACFQZJ_18895</name>
</gene>
<proteinExistence type="predicted"/>
<protein>
    <submittedName>
        <fullName evidence="2">WxcM-like domain-containing protein</fullName>
    </submittedName>
</protein>
<dbReference type="InterPro" id="IPR011051">
    <property type="entry name" value="RmlC_Cupin_sf"/>
</dbReference>
<dbReference type="Gene3D" id="2.60.120.10">
    <property type="entry name" value="Jelly Rolls"/>
    <property type="match status" value="1"/>
</dbReference>
<dbReference type="Proteomes" id="UP001597012">
    <property type="component" value="Unassembled WGS sequence"/>
</dbReference>
<evidence type="ECO:0000313" key="3">
    <source>
        <dbReference type="Proteomes" id="UP001597012"/>
    </source>
</evidence>
<sequence>MGSHSLIQGTLHEDHRGIISFFNTLDLSRVKRMYQIQPANEQIIRAWQGHKTENKWFHCLQGSFIINLVKVTDFEHPVTDAKISYNVITANTPTILYVEGGYASGIKSTAPNSKLLVFSDLSTEASKNDDYRFDLDLWMAKWE</sequence>
<keyword evidence="3" id="KW-1185">Reference proteome</keyword>
<feature type="domain" description="Sugar 3,4-ketoisomerase QdtA cupin" evidence="1">
    <location>
        <begin position="10"/>
        <end position="136"/>
    </location>
</feature>
<evidence type="ECO:0000313" key="2">
    <source>
        <dbReference type="EMBL" id="MFD0799545.1"/>
    </source>
</evidence>
<reference evidence="3" key="1">
    <citation type="journal article" date="2019" name="Int. J. Syst. Evol. Microbiol.">
        <title>The Global Catalogue of Microorganisms (GCM) 10K type strain sequencing project: providing services to taxonomists for standard genome sequencing and annotation.</title>
        <authorList>
            <consortium name="The Broad Institute Genomics Platform"/>
            <consortium name="The Broad Institute Genome Sequencing Center for Infectious Disease"/>
            <person name="Wu L."/>
            <person name="Ma J."/>
        </authorList>
    </citation>
    <scope>NUCLEOTIDE SEQUENCE [LARGE SCALE GENOMIC DNA]</scope>
    <source>
        <strain evidence="3">CCUG 61948</strain>
    </source>
</reference>
<dbReference type="EMBL" id="JBHTHY010000026">
    <property type="protein sequence ID" value="MFD0799545.1"/>
    <property type="molecule type" value="Genomic_DNA"/>
</dbReference>
<comment type="caution">
    <text evidence="2">The sequence shown here is derived from an EMBL/GenBank/DDBJ whole genome shotgun (WGS) entry which is preliminary data.</text>
</comment>
<dbReference type="InterPro" id="IPR008894">
    <property type="entry name" value="QdtA_cupin_dom"/>
</dbReference>
<dbReference type="RefSeq" id="WP_379936534.1">
    <property type="nucleotide sequence ID" value="NZ_JBHTHY010000026.1"/>
</dbReference>
<dbReference type="Pfam" id="PF05523">
    <property type="entry name" value="FdtA"/>
    <property type="match status" value="1"/>
</dbReference>
<name>A0ABW3B8P7_9FLAO</name>
<dbReference type="SUPFAM" id="SSF51182">
    <property type="entry name" value="RmlC-like cupins"/>
    <property type="match status" value="1"/>
</dbReference>
<evidence type="ECO:0000259" key="1">
    <source>
        <dbReference type="Pfam" id="PF05523"/>
    </source>
</evidence>
<dbReference type="InterPro" id="IPR014710">
    <property type="entry name" value="RmlC-like_jellyroll"/>
</dbReference>